<organism evidence="1 2">
    <name type="scientific">Anaerosalibacter massiliensis</name>
    <dbReference type="NCBI Taxonomy" id="1347392"/>
    <lineage>
        <taxon>Bacteria</taxon>
        <taxon>Bacillati</taxon>
        <taxon>Bacillota</taxon>
        <taxon>Tissierellia</taxon>
        <taxon>Tissierellales</taxon>
        <taxon>Sporanaerobacteraceae</taxon>
        <taxon>Anaerosalibacter</taxon>
    </lineage>
</organism>
<name>A0A9X2MJZ8_9FIRM</name>
<dbReference type="Proteomes" id="UP001142078">
    <property type="component" value="Unassembled WGS sequence"/>
</dbReference>
<dbReference type="InterPro" id="IPR007169">
    <property type="entry name" value="RemA-like"/>
</dbReference>
<proteinExistence type="predicted"/>
<keyword evidence="2" id="KW-1185">Reference proteome</keyword>
<dbReference type="EMBL" id="JANJZL010000018">
    <property type="protein sequence ID" value="MCR2045438.1"/>
    <property type="molecule type" value="Genomic_DNA"/>
</dbReference>
<evidence type="ECO:0000313" key="1">
    <source>
        <dbReference type="EMBL" id="MCR2045438.1"/>
    </source>
</evidence>
<protein>
    <submittedName>
        <fullName evidence="1">DUF370 domain-containing protein</fullName>
    </submittedName>
</protein>
<reference evidence="1" key="1">
    <citation type="submission" date="2022-07" db="EMBL/GenBank/DDBJ databases">
        <title>Enhanced cultured diversity of the mouse gut microbiota enables custom-made synthetic communities.</title>
        <authorList>
            <person name="Afrizal A."/>
        </authorList>
    </citation>
    <scope>NUCLEOTIDE SEQUENCE</scope>
    <source>
        <strain evidence="1">DSM 29482</strain>
    </source>
</reference>
<dbReference type="AlphaFoldDB" id="A0A9X2MJZ8"/>
<dbReference type="OrthoDB" id="9811390at2"/>
<dbReference type="RefSeq" id="WP_042679034.1">
    <property type="nucleotide sequence ID" value="NZ_CABKTM010000010.1"/>
</dbReference>
<gene>
    <name evidence="1" type="ORF">NSA23_15160</name>
</gene>
<sequence>MFLHIGKNFTIPIKDIIAIIDKESSLSSYGTKKFINRMKKEGNIYNPEQISEKEIKTYIITNNTIYTSNISSRTLFKRNNEMNKSINQFL</sequence>
<dbReference type="Pfam" id="PF04025">
    <property type="entry name" value="RemA-like"/>
    <property type="match status" value="1"/>
</dbReference>
<evidence type="ECO:0000313" key="2">
    <source>
        <dbReference type="Proteomes" id="UP001142078"/>
    </source>
</evidence>
<comment type="caution">
    <text evidence="1">The sequence shown here is derived from an EMBL/GenBank/DDBJ whole genome shotgun (WGS) entry which is preliminary data.</text>
</comment>
<dbReference type="NCBIfam" id="NF046065">
    <property type="entry name" value="MtxRegRemB"/>
    <property type="match status" value="1"/>
</dbReference>
<accession>A0A9X2MJZ8</accession>